<reference evidence="1 2" key="1">
    <citation type="submission" date="2018-06" db="EMBL/GenBank/DDBJ databases">
        <title>Flavobacterium tibetense sp. nov., isolated from a wetland YonghuCo on Tibetan Plateau.</title>
        <authorList>
            <person name="Xing P."/>
            <person name="Phurbu D."/>
            <person name="Lu H."/>
        </authorList>
    </citation>
    <scope>NUCLEOTIDE SEQUENCE [LARGE SCALE GENOMIC DNA]</scope>
    <source>
        <strain evidence="1 2">YH5</strain>
    </source>
</reference>
<dbReference type="RefSeq" id="WP_113988963.1">
    <property type="nucleotide sequence ID" value="NZ_QLST01000007.1"/>
</dbReference>
<accession>A0A365P2E5</accession>
<sequence length="236" mass="27229">MDSLTVNATEFIGFDAYKDHYYITNNVFHKQTTQQNLVYKNVALGKITKIDVLNPLQLVLLYKDFNAVVLLDNQLNETNRILGNTIETPISFEFTGLASGNQFWFFDVFSLKIGLYQFKNNSLKFISTPLVAIPKVHQNNYNHYLWIDTNNDFFTINLFGKISKLGKIPVADTIKIIDAGRLLLKIDQSLYYYNLTDNSSKKIELSENSFTNFFFKDGILSIFTQNKITNYKIILP</sequence>
<proteinExistence type="predicted"/>
<dbReference type="Proteomes" id="UP000253319">
    <property type="component" value="Unassembled WGS sequence"/>
</dbReference>
<name>A0A365P2E5_9FLAO</name>
<dbReference type="OrthoDB" id="1143207at2"/>
<evidence type="ECO:0000313" key="1">
    <source>
        <dbReference type="EMBL" id="RBA28474.1"/>
    </source>
</evidence>
<gene>
    <name evidence="1" type="ORF">DPN68_07120</name>
</gene>
<protein>
    <submittedName>
        <fullName evidence="1">Uncharacterized protein</fullName>
    </submittedName>
</protein>
<dbReference type="AlphaFoldDB" id="A0A365P2E5"/>
<comment type="caution">
    <text evidence="1">The sequence shown here is derived from an EMBL/GenBank/DDBJ whole genome shotgun (WGS) entry which is preliminary data.</text>
</comment>
<evidence type="ECO:0000313" key="2">
    <source>
        <dbReference type="Proteomes" id="UP000253319"/>
    </source>
</evidence>
<dbReference type="EMBL" id="QLST01000007">
    <property type="protein sequence ID" value="RBA28474.1"/>
    <property type="molecule type" value="Genomic_DNA"/>
</dbReference>
<organism evidence="1 2">
    <name type="scientific">Flavobacterium tibetense</name>
    <dbReference type="NCBI Taxonomy" id="2233533"/>
    <lineage>
        <taxon>Bacteria</taxon>
        <taxon>Pseudomonadati</taxon>
        <taxon>Bacteroidota</taxon>
        <taxon>Flavobacteriia</taxon>
        <taxon>Flavobacteriales</taxon>
        <taxon>Flavobacteriaceae</taxon>
        <taxon>Flavobacterium</taxon>
    </lineage>
</organism>
<keyword evidence="2" id="KW-1185">Reference proteome</keyword>